<dbReference type="GO" id="GO:0000035">
    <property type="term" value="F:acyl binding"/>
    <property type="evidence" value="ECO:0007669"/>
    <property type="project" value="TreeGrafter"/>
</dbReference>
<evidence type="ECO:0000256" key="9">
    <source>
        <dbReference type="HAMAP-Rule" id="MF_01217"/>
    </source>
</evidence>
<dbReference type="InterPro" id="IPR006162">
    <property type="entry name" value="Ppantetheine_attach_site"/>
</dbReference>
<dbReference type="NCBIfam" id="NF002149">
    <property type="entry name" value="PRK00982.1-3"/>
    <property type="match status" value="1"/>
</dbReference>
<dbReference type="PROSITE" id="PS00012">
    <property type="entry name" value="PHOSPHOPANTETHEINE"/>
    <property type="match status" value="1"/>
</dbReference>
<dbReference type="FunFam" id="1.10.1200.10:FF:000001">
    <property type="entry name" value="Acyl carrier protein"/>
    <property type="match status" value="1"/>
</dbReference>
<keyword evidence="7 9" id="KW-0275">Fatty acid biosynthesis</keyword>
<dbReference type="PANTHER" id="PTHR20863:SF76">
    <property type="entry name" value="CARRIER DOMAIN-CONTAINING PROTEIN"/>
    <property type="match status" value="1"/>
</dbReference>
<dbReference type="Pfam" id="PF00550">
    <property type="entry name" value="PP-binding"/>
    <property type="match status" value="1"/>
</dbReference>
<dbReference type="GO" id="GO:0000036">
    <property type="term" value="F:acyl carrier activity"/>
    <property type="evidence" value="ECO:0007669"/>
    <property type="project" value="UniProtKB-UniRule"/>
</dbReference>
<comment type="PTM">
    <text evidence="9">4'-phosphopantetheine is transferred from CoA to a specific serine of apo-ACP by AcpS. This modification is essential for activity because fatty acids are bound in thioester linkage to the sulfhydryl of the prosthetic group.</text>
</comment>
<reference evidence="13 14" key="1">
    <citation type="submission" date="2013-04" db="EMBL/GenBank/DDBJ databases">
        <title>Oceanococcus atlanticus 22II-S10r2 Genome Sequencing.</title>
        <authorList>
            <person name="Lai Q."/>
            <person name="Li G."/>
            <person name="Shao Z."/>
        </authorList>
    </citation>
    <scope>NUCLEOTIDE SEQUENCE [LARGE SCALE GENOMIC DNA]</scope>
    <source>
        <strain evidence="13 14">22II-S10r2</strain>
    </source>
</reference>
<dbReference type="EMBL" id="AQQV01000003">
    <property type="protein sequence ID" value="ORE86253.1"/>
    <property type="molecule type" value="Genomic_DNA"/>
</dbReference>
<evidence type="ECO:0000256" key="3">
    <source>
        <dbReference type="ARBA" id="ARBA00022516"/>
    </source>
</evidence>
<dbReference type="GO" id="GO:0036104">
    <property type="term" value="P:Kdo2-lipid A biosynthetic process"/>
    <property type="evidence" value="ECO:0007669"/>
    <property type="project" value="UniProtKB-UniPathway"/>
</dbReference>
<comment type="caution">
    <text evidence="13">The sequence shown here is derived from an EMBL/GenBank/DDBJ whole genome shotgun (WGS) entry which is preliminary data.</text>
</comment>
<comment type="pathway">
    <text evidence="8">Glycolipid biosynthesis; KDO(2)-lipid A biosynthesis.</text>
</comment>
<keyword evidence="3 9" id="KW-0444">Lipid biosynthesis</keyword>
<dbReference type="InterPro" id="IPR036736">
    <property type="entry name" value="ACP-like_sf"/>
</dbReference>
<evidence type="ECO:0000256" key="6">
    <source>
        <dbReference type="ARBA" id="ARBA00023098"/>
    </source>
</evidence>
<evidence type="ECO:0000259" key="12">
    <source>
        <dbReference type="PROSITE" id="PS50075"/>
    </source>
</evidence>
<dbReference type="SUPFAM" id="SSF47336">
    <property type="entry name" value="ACP-like"/>
    <property type="match status" value="1"/>
</dbReference>
<comment type="subcellular location">
    <subcellularLocation>
        <location evidence="9">Cytoplasm</location>
    </subcellularLocation>
</comment>
<dbReference type="RefSeq" id="WP_083562464.1">
    <property type="nucleotide sequence ID" value="NZ_AQQV01000003.1"/>
</dbReference>
<dbReference type="UniPathway" id="UPA00094"/>
<protein>
    <recommendedName>
        <fullName evidence="9 10">Acyl carrier protein</fullName>
        <shortName evidence="9">ACP</shortName>
    </recommendedName>
</protein>
<name>A0A1Y1SCH3_9GAMM</name>
<gene>
    <name evidence="9 13" type="primary">acpP</name>
    <name evidence="13" type="ORF">ATO7_13188</name>
</gene>
<dbReference type="PROSITE" id="PS50075">
    <property type="entry name" value="CARRIER"/>
    <property type="match status" value="1"/>
</dbReference>
<keyword evidence="14" id="KW-1185">Reference proteome</keyword>
<dbReference type="NCBIfam" id="NF002151">
    <property type="entry name" value="PRK00982.1-5"/>
    <property type="match status" value="1"/>
</dbReference>
<evidence type="ECO:0000313" key="14">
    <source>
        <dbReference type="Proteomes" id="UP000192342"/>
    </source>
</evidence>
<organism evidence="13 14">
    <name type="scientific">Oceanococcus atlanticus</name>
    <dbReference type="NCBI Taxonomy" id="1317117"/>
    <lineage>
        <taxon>Bacteria</taxon>
        <taxon>Pseudomonadati</taxon>
        <taxon>Pseudomonadota</taxon>
        <taxon>Gammaproteobacteria</taxon>
        <taxon>Chromatiales</taxon>
        <taxon>Oceanococcaceae</taxon>
        <taxon>Oceanococcus</taxon>
    </lineage>
</organism>
<keyword evidence="6 9" id="KW-0443">Lipid metabolism</keyword>
<keyword evidence="4 9" id="KW-0597">Phosphoprotein</keyword>
<dbReference type="PANTHER" id="PTHR20863">
    <property type="entry name" value="ACYL CARRIER PROTEIN"/>
    <property type="match status" value="1"/>
</dbReference>
<feature type="modified residue" description="O-(pantetheine 4'-phosphoryl)serine" evidence="9">
    <location>
        <position position="37"/>
    </location>
</feature>
<dbReference type="GO" id="GO:0016020">
    <property type="term" value="C:membrane"/>
    <property type="evidence" value="ECO:0007669"/>
    <property type="project" value="GOC"/>
</dbReference>
<dbReference type="GO" id="GO:0009245">
    <property type="term" value="P:lipid A biosynthetic process"/>
    <property type="evidence" value="ECO:0007669"/>
    <property type="project" value="TreeGrafter"/>
</dbReference>
<comment type="pathway">
    <text evidence="9 11">Lipid metabolism; fatty acid biosynthesis.</text>
</comment>
<dbReference type="Proteomes" id="UP000192342">
    <property type="component" value="Unassembled WGS sequence"/>
</dbReference>
<accession>A0A1Y1SCH3</accession>
<dbReference type="Gene3D" id="1.10.1200.10">
    <property type="entry name" value="ACP-like"/>
    <property type="match status" value="1"/>
</dbReference>
<dbReference type="STRING" id="1317117.ATO7_13188"/>
<dbReference type="OrthoDB" id="9804551at2"/>
<evidence type="ECO:0000313" key="13">
    <source>
        <dbReference type="EMBL" id="ORE86253.1"/>
    </source>
</evidence>
<proteinExistence type="inferred from homology"/>
<dbReference type="AlphaFoldDB" id="A0A1Y1SCH3"/>
<evidence type="ECO:0000256" key="5">
    <source>
        <dbReference type="ARBA" id="ARBA00022832"/>
    </source>
</evidence>
<dbReference type="InterPro" id="IPR009081">
    <property type="entry name" value="PP-bd_ACP"/>
</dbReference>
<dbReference type="InterPro" id="IPR003231">
    <property type="entry name" value="ACP"/>
</dbReference>
<evidence type="ECO:0000256" key="10">
    <source>
        <dbReference type="NCBIfam" id="TIGR00517"/>
    </source>
</evidence>
<keyword evidence="2 9" id="KW-0596">Phosphopantetheine</keyword>
<evidence type="ECO:0000256" key="8">
    <source>
        <dbReference type="ARBA" id="ARBA00024328"/>
    </source>
</evidence>
<dbReference type="HAMAP" id="MF_01217">
    <property type="entry name" value="Acyl_carrier"/>
    <property type="match status" value="1"/>
</dbReference>
<evidence type="ECO:0000256" key="1">
    <source>
        <dbReference type="ARBA" id="ARBA00003180"/>
    </source>
</evidence>
<comment type="PTM">
    <text evidence="11">4'-phosphopantetheine is transferred from CoA to a specific serine of apo-ACP by acpS.</text>
</comment>
<dbReference type="NCBIfam" id="TIGR00517">
    <property type="entry name" value="acyl_carrier"/>
    <property type="match status" value="1"/>
</dbReference>
<dbReference type="NCBIfam" id="NF002148">
    <property type="entry name" value="PRK00982.1-2"/>
    <property type="match status" value="1"/>
</dbReference>
<evidence type="ECO:0000256" key="7">
    <source>
        <dbReference type="ARBA" id="ARBA00023160"/>
    </source>
</evidence>
<keyword evidence="9" id="KW-0963">Cytoplasm</keyword>
<comment type="function">
    <text evidence="1 9 11">Carrier of the growing fatty acid chain in fatty acid biosynthesis.</text>
</comment>
<evidence type="ECO:0000256" key="11">
    <source>
        <dbReference type="RuleBase" id="RU003545"/>
    </source>
</evidence>
<keyword evidence="5 9" id="KW-0276">Fatty acid metabolism</keyword>
<feature type="domain" description="Carrier" evidence="12">
    <location>
        <begin position="2"/>
        <end position="77"/>
    </location>
</feature>
<dbReference type="GO" id="GO:0005829">
    <property type="term" value="C:cytosol"/>
    <property type="evidence" value="ECO:0007669"/>
    <property type="project" value="TreeGrafter"/>
</dbReference>
<evidence type="ECO:0000256" key="2">
    <source>
        <dbReference type="ARBA" id="ARBA00022450"/>
    </source>
</evidence>
<comment type="similarity">
    <text evidence="9">Belongs to the acyl carrier protein (ACP) family.</text>
</comment>
<sequence>MSNIDERVKKIIAEQLSVEIEKITPEARFVDDLGADSLDTVELVMALEEEFEIDIPDEEAEKIVTFQDVLNYVQSNASDA</sequence>
<dbReference type="UniPathway" id="UPA00360"/>
<evidence type="ECO:0000256" key="4">
    <source>
        <dbReference type="ARBA" id="ARBA00022553"/>
    </source>
</evidence>
<dbReference type="NCBIfam" id="NF002150">
    <property type="entry name" value="PRK00982.1-4"/>
    <property type="match status" value="1"/>
</dbReference>